<dbReference type="SUPFAM" id="SSF52507">
    <property type="entry name" value="Homo-oligomeric flavin-containing Cys decarboxylases, HFCD"/>
    <property type="match status" value="1"/>
</dbReference>
<dbReference type="InterPro" id="IPR014214">
    <property type="entry name" value="Dipicolinic_acid_synth_B"/>
</dbReference>
<dbReference type="Gene3D" id="3.40.50.1950">
    <property type="entry name" value="Flavin prenyltransferase-like"/>
    <property type="match status" value="1"/>
</dbReference>
<dbReference type="InterPro" id="IPR003382">
    <property type="entry name" value="Flavoprotein"/>
</dbReference>
<feature type="domain" description="Flavoprotein" evidence="1">
    <location>
        <begin position="6"/>
        <end position="183"/>
    </location>
</feature>
<dbReference type="NCBIfam" id="TIGR02852">
    <property type="entry name" value="spore_dpaB"/>
    <property type="match status" value="1"/>
</dbReference>
<dbReference type="EMBL" id="BMFV01000014">
    <property type="protein sequence ID" value="GGH82041.1"/>
    <property type="molecule type" value="Genomic_DNA"/>
</dbReference>
<reference evidence="2" key="1">
    <citation type="journal article" date="2014" name="Int. J. Syst. Evol. Microbiol.">
        <title>Complete genome sequence of Corynebacterium casei LMG S-19264T (=DSM 44701T), isolated from a smear-ripened cheese.</title>
        <authorList>
            <consortium name="US DOE Joint Genome Institute (JGI-PGF)"/>
            <person name="Walter F."/>
            <person name="Albersmeier A."/>
            <person name="Kalinowski J."/>
            <person name="Ruckert C."/>
        </authorList>
    </citation>
    <scope>NUCLEOTIDE SEQUENCE</scope>
    <source>
        <strain evidence="2">CGMCC 1.12777</strain>
    </source>
</reference>
<dbReference type="Proteomes" id="UP000656813">
    <property type="component" value="Unassembled WGS sequence"/>
</dbReference>
<dbReference type="Pfam" id="PF02441">
    <property type="entry name" value="Flavoprotein"/>
    <property type="match status" value="1"/>
</dbReference>
<dbReference type="GO" id="GO:0003824">
    <property type="term" value="F:catalytic activity"/>
    <property type="evidence" value="ECO:0007669"/>
    <property type="project" value="InterPro"/>
</dbReference>
<sequence>MDFKGKHIGFGMTGSHCTYSQVVPQIERLVELGANVTPFVTYTVKNTNTRFGDGQEWVNKLEEVTGNKVIDSVVEAEPFGPNSPMDCMIIAPLTGNSLSKFANATTDSAVLMAAKATLRNESPVVLGISTNDGLGLSMANIAKLMVAKNVFFIPFGQDDPVKKKTSLVSRMEAIPETVEAALQKKQIQPVLIEKFRD</sequence>
<keyword evidence="3" id="KW-1185">Reference proteome</keyword>
<accession>A0A8J2ZVQ9</accession>
<evidence type="ECO:0000313" key="3">
    <source>
        <dbReference type="Proteomes" id="UP000656813"/>
    </source>
</evidence>
<dbReference type="InterPro" id="IPR036551">
    <property type="entry name" value="Flavin_trans-like"/>
</dbReference>
<dbReference type="NCBIfam" id="NF006161">
    <property type="entry name" value="PRK08305.1"/>
    <property type="match status" value="1"/>
</dbReference>
<name>A0A8J2ZVQ9_9BACL</name>
<dbReference type="RefSeq" id="WP_188497340.1">
    <property type="nucleotide sequence ID" value="NZ_BMFV01000014.1"/>
</dbReference>
<gene>
    <name evidence="2" type="primary">dapB</name>
    <name evidence="2" type="ORF">GCM10007096_20830</name>
</gene>
<comment type="caution">
    <text evidence="2">The sequence shown here is derived from an EMBL/GenBank/DDBJ whole genome shotgun (WGS) entry which is preliminary data.</text>
</comment>
<dbReference type="PIRSF" id="PIRSF001390">
    <property type="entry name" value="Dipicolinate_synth_subunit_B"/>
    <property type="match status" value="1"/>
</dbReference>
<protein>
    <submittedName>
        <fullName evidence="2">Dipicolinate synthase subunit B</fullName>
    </submittedName>
</protein>
<organism evidence="2 3">
    <name type="scientific">Pullulanibacillus pueri</name>
    <dbReference type="NCBI Taxonomy" id="1437324"/>
    <lineage>
        <taxon>Bacteria</taxon>
        <taxon>Bacillati</taxon>
        <taxon>Bacillota</taxon>
        <taxon>Bacilli</taxon>
        <taxon>Bacillales</taxon>
        <taxon>Sporolactobacillaceae</taxon>
        <taxon>Pullulanibacillus</taxon>
    </lineage>
</organism>
<evidence type="ECO:0000313" key="2">
    <source>
        <dbReference type="EMBL" id="GGH82041.1"/>
    </source>
</evidence>
<dbReference type="AlphaFoldDB" id="A0A8J2ZVQ9"/>
<proteinExistence type="predicted"/>
<reference evidence="2" key="2">
    <citation type="submission" date="2020-09" db="EMBL/GenBank/DDBJ databases">
        <authorList>
            <person name="Sun Q."/>
            <person name="Zhou Y."/>
        </authorList>
    </citation>
    <scope>NUCLEOTIDE SEQUENCE</scope>
    <source>
        <strain evidence="2">CGMCC 1.12777</strain>
    </source>
</reference>
<evidence type="ECO:0000259" key="1">
    <source>
        <dbReference type="Pfam" id="PF02441"/>
    </source>
</evidence>